<accession>A0A396HCS8</accession>
<dbReference type="Proteomes" id="UP000265566">
    <property type="component" value="Chromosome 6"/>
</dbReference>
<dbReference type="InterPro" id="IPR055414">
    <property type="entry name" value="LRR_R13L4/SHOC2-like"/>
</dbReference>
<keyword evidence="15" id="KW-0418">Kinase</keyword>
<keyword evidence="15" id="KW-0723">Serine/threonine-protein kinase</keyword>
<gene>
    <name evidence="15" type="ORF">MtrunA17_Chr6g0464631</name>
</gene>
<name>A0A396HCS8_MEDTR</name>
<dbReference type="PANTHER" id="PTHR48063">
    <property type="entry name" value="LRR RECEPTOR-LIKE KINASE"/>
    <property type="match status" value="1"/>
</dbReference>
<dbReference type="SMART" id="SM00365">
    <property type="entry name" value="LRR_SD22"/>
    <property type="match status" value="7"/>
</dbReference>
<dbReference type="Pfam" id="PF23598">
    <property type="entry name" value="LRR_14"/>
    <property type="match status" value="1"/>
</dbReference>
<dbReference type="EMBL" id="PSQE01000006">
    <property type="protein sequence ID" value="RHN51089.1"/>
    <property type="molecule type" value="Genomic_DNA"/>
</dbReference>
<comment type="caution">
    <text evidence="15">The sequence shown here is derived from an EMBL/GenBank/DDBJ whole genome shotgun (WGS) entry which is preliminary data.</text>
</comment>
<comment type="subcellular location">
    <subcellularLocation>
        <location evidence="1">Cell membrane</location>
        <topology evidence="1">Single-pass type I membrane protein</topology>
    </subcellularLocation>
</comment>
<dbReference type="PROSITE" id="PS51450">
    <property type="entry name" value="LRR"/>
    <property type="match status" value="5"/>
</dbReference>
<keyword evidence="10" id="KW-0675">Receptor</keyword>
<feature type="transmembrane region" description="Helical" evidence="12">
    <location>
        <begin position="1158"/>
        <end position="1179"/>
    </location>
</feature>
<dbReference type="SUPFAM" id="SSF52058">
    <property type="entry name" value="L domain-like"/>
    <property type="match status" value="3"/>
</dbReference>
<dbReference type="Gene3D" id="3.80.10.10">
    <property type="entry name" value="Ribonuclease Inhibitor"/>
    <property type="match status" value="5"/>
</dbReference>
<proteinExistence type="inferred from homology"/>
<evidence type="ECO:0000256" key="3">
    <source>
        <dbReference type="ARBA" id="ARBA00022475"/>
    </source>
</evidence>
<reference evidence="15" key="1">
    <citation type="journal article" date="2018" name="Nat. Plants">
        <title>Whole-genome landscape of Medicago truncatula symbiotic genes.</title>
        <authorList>
            <person name="Pecrix Y."/>
            <person name="Gamas P."/>
            <person name="Carrere S."/>
        </authorList>
    </citation>
    <scope>NUCLEOTIDE SEQUENCE</scope>
    <source>
        <tissue evidence="15">Leaves</tissue>
    </source>
</reference>
<dbReference type="AlphaFoldDB" id="A0A396HCS8"/>
<organism evidence="15">
    <name type="scientific">Medicago truncatula</name>
    <name type="common">Barrel medic</name>
    <name type="synonym">Medicago tribuloides</name>
    <dbReference type="NCBI Taxonomy" id="3880"/>
    <lineage>
        <taxon>Eukaryota</taxon>
        <taxon>Viridiplantae</taxon>
        <taxon>Streptophyta</taxon>
        <taxon>Embryophyta</taxon>
        <taxon>Tracheophyta</taxon>
        <taxon>Spermatophyta</taxon>
        <taxon>Magnoliopsida</taxon>
        <taxon>eudicotyledons</taxon>
        <taxon>Gunneridae</taxon>
        <taxon>Pentapetalae</taxon>
        <taxon>rosids</taxon>
        <taxon>fabids</taxon>
        <taxon>Fabales</taxon>
        <taxon>Fabaceae</taxon>
        <taxon>Papilionoideae</taxon>
        <taxon>50 kb inversion clade</taxon>
        <taxon>NPAAA clade</taxon>
        <taxon>Hologalegina</taxon>
        <taxon>IRL clade</taxon>
        <taxon>Trifolieae</taxon>
        <taxon>Medicago</taxon>
    </lineage>
</organism>
<keyword evidence="4" id="KW-0433">Leucine-rich repeat</keyword>
<keyword evidence="6" id="KW-0732">Signal</keyword>
<keyword evidence="9 12" id="KW-0472">Membrane</keyword>
<keyword evidence="3" id="KW-1003">Cell membrane</keyword>
<dbReference type="FunFam" id="3.80.10.10:FF:000095">
    <property type="entry name" value="LRR receptor-like serine/threonine-protein kinase GSO1"/>
    <property type="match status" value="2"/>
</dbReference>
<dbReference type="Pfam" id="PF00560">
    <property type="entry name" value="LRR_1"/>
    <property type="match status" value="9"/>
</dbReference>
<dbReference type="OrthoDB" id="1432377at2759"/>
<evidence type="ECO:0000313" key="15">
    <source>
        <dbReference type="EMBL" id="RHN51089.1"/>
    </source>
</evidence>
<evidence type="ECO:0000256" key="2">
    <source>
        <dbReference type="ARBA" id="ARBA00009592"/>
    </source>
</evidence>
<evidence type="ECO:0000256" key="11">
    <source>
        <dbReference type="ARBA" id="ARBA00023180"/>
    </source>
</evidence>
<dbReference type="PANTHER" id="PTHR48063:SF98">
    <property type="entry name" value="LRR RECEPTOR-LIKE SERINE_THREONINE-PROTEIN KINASE FLS2"/>
    <property type="match status" value="1"/>
</dbReference>
<evidence type="ECO:0000256" key="7">
    <source>
        <dbReference type="ARBA" id="ARBA00022737"/>
    </source>
</evidence>
<evidence type="ECO:0000256" key="12">
    <source>
        <dbReference type="SAM" id="Phobius"/>
    </source>
</evidence>
<feature type="domain" description="Disease resistance R13L4/SHOC-2-like LRR" evidence="14">
    <location>
        <begin position="208"/>
        <end position="408"/>
    </location>
</feature>
<evidence type="ECO:0000256" key="4">
    <source>
        <dbReference type="ARBA" id="ARBA00022614"/>
    </source>
</evidence>
<evidence type="ECO:0000256" key="9">
    <source>
        <dbReference type="ARBA" id="ARBA00023136"/>
    </source>
</evidence>
<dbReference type="EC" id="2.7.11.1" evidence="15"/>
<dbReference type="Pfam" id="PF08263">
    <property type="entry name" value="LRRNT_2"/>
    <property type="match status" value="1"/>
</dbReference>
<comment type="similarity">
    <text evidence="2">Belongs to the RLP family.</text>
</comment>
<dbReference type="InterPro" id="IPR001611">
    <property type="entry name" value="Leu-rich_rpt"/>
</dbReference>
<keyword evidence="15" id="KW-0808">Transferase</keyword>
<dbReference type="InterPro" id="IPR003591">
    <property type="entry name" value="Leu-rich_rpt_typical-subtyp"/>
</dbReference>
<dbReference type="Pfam" id="PF13855">
    <property type="entry name" value="LRR_8"/>
    <property type="match status" value="2"/>
</dbReference>
<protein>
    <submittedName>
        <fullName evidence="15">Putative non-specific serine/threonine protein kinase</fullName>
        <ecNumber evidence="15">2.7.11.1</ecNumber>
    </submittedName>
</protein>
<keyword evidence="7" id="KW-0677">Repeat</keyword>
<evidence type="ECO:0000256" key="1">
    <source>
        <dbReference type="ARBA" id="ARBA00004251"/>
    </source>
</evidence>
<dbReference type="GO" id="GO:0005886">
    <property type="term" value="C:plasma membrane"/>
    <property type="evidence" value="ECO:0007669"/>
    <property type="project" value="UniProtKB-SubCell"/>
</dbReference>
<dbReference type="Gramene" id="rna35464">
    <property type="protein sequence ID" value="RHN51089.1"/>
    <property type="gene ID" value="gene35464"/>
</dbReference>
<evidence type="ECO:0000259" key="13">
    <source>
        <dbReference type="Pfam" id="PF08263"/>
    </source>
</evidence>
<keyword evidence="11" id="KW-0325">Glycoprotein</keyword>
<evidence type="ECO:0000256" key="6">
    <source>
        <dbReference type="ARBA" id="ARBA00022729"/>
    </source>
</evidence>
<sequence>MTTMSMMNPFCLKLSQTIFLICLVLQAYFVCSKKVVRCIQSERQALLQFKAALIDDYGMLSSWTTEDCCQWKGIGCSNLTDHVIMLNLHGDFNYYNYNDGNKFYMSGDIHKSLMELQQLKYLNLGGNNFEGNYILSIFGSLRNLRYLDLSGCNLGGQIPIQFESLSHLKYLNLSNNRLDGVIPHRLGDLSNLQFLDLRNNRLEGSIPTQLGNLFDMEYLDLHRNSFKGKIPSQLGNLSNLQFLDLSYNNLEGNIPSQLGKLTNLQKLYLGGYDFGDLTMDNEDHSRGQWLSNFTSLTHLHMSSISNLYRFNSWLETVGKLPKLIELSLRNCGLSDHFVHSLSQSKFKFSTSLSILDLSRNKFVSSLIFHMVSNISSNLVELDLSGNQMVDLPSNNFSCSLPKLRELRLADNSFTSFMIFQSLSNISSNLVELNLAGNLLEAPPSHGYGTVIQSLQVLDLSYNKLKGVAFKSFMNLCALRSLDMEENNLTEDLQLIIHNLSSGCVRNSLEVLNLGWNGITGTLPGLSLFTSMKTLDLSYNKLSGKIPEGSSLPFQLEQFHIRSNSLEGGIPKSLWMNACKLKSLDLSNNSFSGELQVLIHHLSRCARYSLQQLNLRFNQINGTLPNLSIFSFLETFDISENRLNGKIFEDIRFPTTLRLLQMGSNSLNGVISDFHFSGMSMLRYLYLSDNSLALRFTENWVPPFQLYTMDLGSCKLGLTFPKWIQTQKYLHNLDISNGGISDNVPEWFWSKLSSQDCSRINISYNNLKGLIPNLQVKNHCSFLYLSSNEFEGSIPPFLRGSSFIDLSKNKFSDSRPFLCANGRDIMLRQLDLSNNKFSGGIPNCWSNFKSLVYVDLSHNNFSWKIPTSMGSLVELQALILRKNILTEEIPVSLMNCTKLVMLDLRENRLKGLIPYWIGSELKELQVLSLQRNHFFGSLPFELCYLQNIQLFDLSFNNLSGQIPKCIKNFTSMTQKDLSQDLSSHQYAIGQYTRKTYDLSAFFTWKGVEELFNNNGLFLLKSIDLSSNHFSEEIPLEIADLIQLVSLNLSRNNFTGKIPSNIGKLRSLDFLDLARNKLLGSIPSSLSQIDRLGVLDLSHNQLSGEIPLSTQLQSFNPSSYEDNLDLCGPPLVKLCVEGKPPYDPKVEVQNDEDLLLNRGFYISLTFGFIIGFWGVFGSILIKRSWRHAYFKFMNNLMDKIYVKCRWGLKD</sequence>
<dbReference type="Pfam" id="PF13516">
    <property type="entry name" value="LRR_6"/>
    <property type="match status" value="2"/>
</dbReference>
<evidence type="ECO:0000259" key="14">
    <source>
        <dbReference type="Pfam" id="PF23598"/>
    </source>
</evidence>
<dbReference type="InterPro" id="IPR032675">
    <property type="entry name" value="LRR_dom_sf"/>
</dbReference>
<evidence type="ECO:0000256" key="10">
    <source>
        <dbReference type="ARBA" id="ARBA00023170"/>
    </source>
</evidence>
<dbReference type="InterPro" id="IPR013210">
    <property type="entry name" value="LRR_N_plant-typ"/>
</dbReference>
<dbReference type="GO" id="GO:0004674">
    <property type="term" value="F:protein serine/threonine kinase activity"/>
    <property type="evidence" value="ECO:0007669"/>
    <property type="project" value="UniProtKB-KW"/>
</dbReference>
<keyword evidence="5 12" id="KW-0812">Transmembrane</keyword>
<dbReference type="PRINTS" id="PR00019">
    <property type="entry name" value="LEURICHRPT"/>
</dbReference>
<dbReference type="FunFam" id="3.80.10.10:FF:000111">
    <property type="entry name" value="LRR receptor-like serine/threonine-protein kinase ERECTA"/>
    <property type="match status" value="1"/>
</dbReference>
<evidence type="ECO:0000256" key="5">
    <source>
        <dbReference type="ARBA" id="ARBA00022692"/>
    </source>
</evidence>
<feature type="domain" description="Leucine-rich repeat-containing N-terminal plant-type" evidence="13">
    <location>
        <begin position="40"/>
        <end position="77"/>
    </location>
</feature>
<dbReference type="SMART" id="SM00369">
    <property type="entry name" value="LRR_TYP"/>
    <property type="match status" value="14"/>
</dbReference>
<keyword evidence="8 12" id="KW-1133">Transmembrane helix</keyword>
<evidence type="ECO:0000256" key="8">
    <source>
        <dbReference type="ARBA" id="ARBA00022989"/>
    </source>
</evidence>
<dbReference type="InterPro" id="IPR046956">
    <property type="entry name" value="RLP23-like"/>
</dbReference>